<dbReference type="InterPro" id="IPR036938">
    <property type="entry name" value="PAP2/HPO_sf"/>
</dbReference>
<dbReference type="CDD" id="cd03394">
    <property type="entry name" value="PAP2_like_5"/>
    <property type="match status" value="1"/>
</dbReference>
<gene>
    <name evidence="2" type="ORF">IPO85_07625</name>
</gene>
<organism evidence="2 3">
    <name type="scientific">Candidatus Defluviibacterium haderslevense</name>
    <dbReference type="NCBI Taxonomy" id="2981993"/>
    <lineage>
        <taxon>Bacteria</taxon>
        <taxon>Pseudomonadati</taxon>
        <taxon>Bacteroidota</taxon>
        <taxon>Saprospiria</taxon>
        <taxon>Saprospirales</taxon>
        <taxon>Saprospiraceae</taxon>
        <taxon>Candidatus Defluviibacterium</taxon>
    </lineage>
</organism>
<sequence>MSYGVIALESDYLKLINTEIRNELSEHIDKRITIDDFSQFAPAISVYAFNAIGIKGKNNLLDRSIILASSYLLMTTSVRILKSTTNITRPDSSSNNSFPSGHTATAFAGAEFLWHEYRDVSIWYGISGYIVATGTGMFRIYNARHWLSDVAMGAGIGMLSTKMAYWIFPYLDHYVFKSKKYLHSTMLLPNYYGNHFGIALTHTF</sequence>
<dbReference type="Gene3D" id="1.20.144.10">
    <property type="entry name" value="Phosphatidic acid phosphatase type 2/haloperoxidase"/>
    <property type="match status" value="1"/>
</dbReference>
<evidence type="ECO:0000313" key="2">
    <source>
        <dbReference type="EMBL" id="MBK9717368.1"/>
    </source>
</evidence>
<dbReference type="InterPro" id="IPR000326">
    <property type="entry name" value="PAP2/HPO"/>
</dbReference>
<evidence type="ECO:0000259" key="1">
    <source>
        <dbReference type="SMART" id="SM00014"/>
    </source>
</evidence>
<dbReference type="SMART" id="SM00014">
    <property type="entry name" value="acidPPc"/>
    <property type="match status" value="1"/>
</dbReference>
<evidence type="ECO:0000313" key="3">
    <source>
        <dbReference type="Proteomes" id="UP000808349"/>
    </source>
</evidence>
<dbReference type="AlphaFoldDB" id="A0A9D7S8V6"/>
<dbReference type="Pfam" id="PF01569">
    <property type="entry name" value="PAP2"/>
    <property type="match status" value="1"/>
</dbReference>
<protein>
    <submittedName>
        <fullName evidence="2">Phosphatase PAP2 family protein</fullName>
    </submittedName>
</protein>
<proteinExistence type="predicted"/>
<accession>A0A9D7S8V6</accession>
<comment type="caution">
    <text evidence="2">The sequence shown here is derived from an EMBL/GenBank/DDBJ whole genome shotgun (WGS) entry which is preliminary data.</text>
</comment>
<reference evidence="2 3" key="1">
    <citation type="submission" date="2020-10" db="EMBL/GenBank/DDBJ databases">
        <title>Connecting structure to function with the recovery of over 1000 high-quality activated sludge metagenome-assembled genomes encoding full-length rRNA genes using long-read sequencing.</title>
        <authorList>
            <person name="Singleton C.M."/>
            <person name="Petriglieri F."/>
            <person name="Kristensen J.M."/>
            <person name="Kirkegaard R.H."/>
            <person name="Michaelsen T.Y."/>
            <person name="Andersen M.H."/>
            <person name="Karst S.M."/>
            <person name="Dueholm M.S."/>
            <person name="Nielsen P.H."/>
            <person name="Albertsen M."/>
        </authorList>
    </citation>
    <scope>NUCLEOTIDE SEQUENCE [LARGE SCALE GENOMIC DNA]</scope>
    <source>
        <strain evidence="2">Ribe_18-Q3-R11-54_BAT3C.373</strain>
    </source>
</reference>
<dbReference type="SUPFAM" id="SSF48317">
    <property type="entry name" value="Acid phosphatase/Vanadium-dependent haloperoxidase"/>
    <property type="match status" value="1"/>
</dbReference>
<name>A0A9D7S8V6_9BACT</name>
<dbReference type="Proteomes" id="UP000808349">
    <property type="component" value="Unassembled WGS sequence"/>
</dbReference>
<feature type="domain" description="Phosphatidic acid phosphatase type 2/haloperoxidase" evidence="1">
    <location>
        <begin position="65"/>
        <end position="165"/>
    </location>
</feature>
<dbReference type="EMBL" id="JADKFW010000004">
    <property type="protein sequence ID" value="MBK9717368.1"/>
    <property type="molecule type" value="Genomic_DNA"/>
</dbReference>